<dbReference type="HOGENOM" id="CLU_519143_0_0_1"/>
<dbReference type="Pfam" id="PF00498">
    <property type="entry name" value="FHA"/>
    <property type="match status" value="1"/>
</dbReference>
<keyword evidence="3" id="KW-1185">Reference proteome</keyword>
<dbReference type="GO" id="GO:0045944">
    <property type="term" value="P:positive regulation of transcription by RNA polymerase II"/>
    <property type="evidence" value="ECO:0007669"/>
    <property type="project" value="TreeGrafter"/>
</dbReference>
<dbReference type="GO" id="GO:0031011">
    <property type="term" value="C:Ino80 complex"/>
    <property type="evidence" value="ECO:0007669"/>
    <property type="project" value="InterPro"/>
</dbReference>
<dbReference type="GO" id="GO:0044545">
    <property type="term" value="C:NSL complex"/>
    <property type="evidence" value="ECO:0007669"/>
    <property type="project" value="TreeGrafter"/>
</dbReference>
<proteinExistence type="predicted"/>
<name>D7KWQ8_ARALL</name>
<dbReference type="KEGG" id="aly:9322664"/>
<dbReference type="InterPro" id="IPR000253">
    <property type="entry name" value="FHA_dom"/>
</dbReference>
<dbReference type="InterPro" id="IPR008984">
    <property type="entry name" value="SMAD_FHA_dom_sf"/>
</dbReference>
<dbReference type="GO" id="GO:0002151">
    <property type="term" value="F:G-quadruplex RNA binding"/>
    <property type="evidence" value="ECO:0007669"/>
    <property type="project" value="InterPro"/>
</dbReference>
<dbReference type="PROSITE" id="PS50006">
    <property type="entry name" value="FHA_DOMAIN"/>
    <property type="match status" value="1"/>
</dbReference>
<sequence>MEGLRESEHLFVNKDLVDDYVEISGKDDTSESSNVKRKVESLFCVMRKRTCRHNSVDDDDMFPDLDNNAEKGDGDEDIRNCLRPESDFWFENLTDSPYDPLDEGTIVDDSGSDTNISESSEFDVISEHVLEENDLVTGSKSLAIWSSEDKGALVSKWSLETRNSILLLSPDEHGVRSKEDEVLSSVSASTKKLQHIIDPQIISGHSNDISLFHIERKKDRIFCITGHCEDILRCSVNKEDSEIPCNFDIFKNDGDKSSANEVRCGDVINMQGSMEIMCINDELTLWNKDNEPIPISIVPPDGWESVLLETCSLHQIDRCINEYNVRDDNIGLEISPIPLTKTLERPSRPLSVCGSIAAVRNLPLMEDSSGACSSLDEQVYANANSSEDRDAELAQTPSTLYQEEVDGEDEIDIDAMIRKLNLVPDDSDSCFNREEWNIYKHPRHALIGLEHCTRTSLQRANMFHGAIAILHCRDSKHFVRKREVIIGRSSDGLNVDIDLSKYNYGSKISRRQALVKLENNESFSLKNLGKRHILVNGEKLDTGQIATLTSCSSIDIRGVTFVFKINKEAVRQFLKNNTRRKTEEDTKFRWCE</sequence>
<reference evidence="3" key="1">
    <citation type="journal article" date="2011" name="Nat. Genet.">
        <title>The Arabidopsis lyrata genome sequence and the basis of rapid genome size change.</title>
        <authorList>
            <person name="Hu T.T."/>
            <person name="Pattyn P."/>
            <person name="Bakker E.G."/>
            <person name="Cao J."/>
            <person name="Cheng J.-F."/>
            <person name="Clark R.M."/>
            <person name="Fahlgren N."/>
            <person name="Fawcett J.A."/>
            <person name="Grimwood J."/>
            <person name="Gundlach H."/>
            <person name="Haberer G."/>
            <person name="Hollister J.D."/>
            <person name="Ossowski S."/>
            <person name="Ottilar R.P."/>
            <person name="Salamov A.A."/>
            <person name="Schneeberger K."/>
            <person name="Spannagl M."/>
            <person name="Wang X."/>
            <person name="Yang L."/>
            <person name="Nasrallah M.E."/>
            <person name="Bergelson J."/>
            <person name="Carrington J.C."/>
            <person name="Gaut B.S."/>
            <person name="Schmutz J."/>
            <person name="Mayer K.F.X."/>
            <person name="Van de Peer Y."/>
            <person name="Grigoriev I.V."/>
            <person name="Nordborg M."/>
            <person name="Weigel D."/>
            <person name="Guo Y.-L."/>
        </authorList>
    </citation>
    <scope>NUCLEOTIDE SEQUENCE [LARGE SCALE GENOMIC DNA]</scope>
    <source>
        <strain evidence="3">cv. MN47</strain>
    </source>
</reference>
<dbReference type="CDD" id="cd22687">
    <property type="entry name" value="FHA_MCRS1"/>
    <property type="match status" value="1"/>
</dbReference>
<dbReference type="SMART" id="SM00240">
    <property type="entry name" value="FHA"/>
    <property type="match status" value="1"/>
</dbReference>
<protein>
    <submittedName>
        <fullName evidence="2">Forkhead-associated domain-containing protein</fullName>
    </submittedName>
</protein>
<evidence type="ECO:0000313" key="3">
    <source>
        <dbReference type="Proteomes" id="UP000008694"/>
    </source>
</evidence>
<feature type="domain" description="FHA" evidence="1">
    <location>
        <begin position="484"/>
        <end position="540"/>
    </location>
</feature>
<dbReference type="InterPro" id="IPR037912">
    <property type="entry name" value="MCRS1"/>
</dbReference>
<organism evidence="3">
    <name type="scientific">Arabidopsis lyrata subsp. lyrata</name>
    <name type="common">Lyre-leaved rock-cress</name>
    <dbReference type="NCBI Taxonomy" id="81972"/>
    <lineage>
        <taxon>Eukaryota</taxon>
        <taxon>Viridiplantae</taxon>
        <taxon>Streptophyta</taxon>
        <taxon>Embryophyta</taxon>
        <taxon>Tracheophyta</taxon>
        <taxon>Spermatophyta</taxon>
        <taxon>Magnoliopsida</taxon>
        <taxon>eudicotyledons</taxon>
        <taxon>Gunneridae</taxon>
        <taxon>Pentapetalae</taxon>
        <taxon>rosids</taxon>
        <taxon>malvids</taxon>
        <taxon>Brassicales</taxon>
        <taxon>Brassicaceae</taxon>
        <taxon>Camelineae</taxon>
        <taxon>Arabidopsis</taxon>
    </lineage>
</organism>
<evidence type="ECO:0000313" key="2">
    <source>
        <dbReference type="EMBL" id="EFH62857.1"/>
    </source>
</evidence>
<dbReference type="GO" id="GO:0071339">
    <property type="term" value="C:MLL1 complex"/>
    <property type="evidence" value="ECO:0007669"/>
    <property type="project" value="InterPro"/>
</dbReference>
<dbReference type="Gramene" id="scaffold_200543.1">
    <property type="protein sequence ID" value="scaffold_200543.1"/>
    <property type="gene ID" value="scaffold_200543.1"/>
</dbReference>
<gene>
    <name evidence="2" type="ORF">ARALYDRAFT_893469</name>
</gene>
<dbReference type="STRING" id="81972.D7KWQ8"/>
<accession>D7KWQ8</accession>
<dbReference type="PANTHER" id="PTHR13233:SF19">
    <property type="entry name" value="SMAD_FHA DOMAIN-CONTAINING PROTEIN"/>
    <property type="match status" value="1"/>
</dbReference>
<dbReference type="OrthoDB" id="10262769at2759"/>
<dbReference type="eggNOG" id="KOG2293">
    <property type="taxonomic scope" value="Eukaryota"/>
</dbReference>
<dbReference type="Proteomes" id="UP000008694">
    <property type="component" value="Unassembled WGS sequence"/>
</dbReference>
<dbReference type="Gene3D" id="2.60.200.20">
    <property type="match status" value="1"/>
</dbReference>
<dbReference type="SUPFAM" id="SSF49879">
    <property type="entry name" value="SMAD/FHA domain"/>
    <property type="match status" value="1"/>
</dbReference>
<evidence type="ECO:0000259" key="1">
    <source>
        <dbReference type="PROSITE" id="PS50006"/>
    </source>
</evidence>
<dbReference type="AlphaFoldDB" id="D7KWQ8"/>
<dbReference type="EMBL" id="GL348714">
    <property type="protein sequence ID" value="EFH62857.1"/>
    <property type="molecule type" value="Genomic_DNA"/>
</dbReference>
<dbReference type="PANTHER" id="PTHR13233">
    <property type="entry name" value="MICROSPHERULE PROTEIN 1"/>
    <property type="match status" value="1"/>
</dbReference>